<protein>
    <submittedName>
        <fullName evidence="2">Uncharacterized protein</fullName>
    </submittedName>
</protein>
<reference evidence="2 3" key="1">
    <citation type="journal article" date="2015" name="Nature">
        <title>rRNA introns, odd ribosomes, and small enigmatic genomes across a large radiation of phyla.</title>
        <authorList>
            <person name="Brown C.T."/>
            <person name="Hug L.A."/>
            <person name="Thomas B.C."/>
            <person name="Sharon I."/>
            <person name="Castelle C.J."/>
            <person name="Singh A."/>
            <person name="Wilkins M.J."/>
            <person name="Williams K.H."/>
            <person name="Banfield J.F."/>
        </authorList>
    </citation>
    <scope>NUCLEOTIDE SEQUENCE [LARGE SCALE GENOMIC DNA]</scope>
</reference>
<keyword evidence="1" id="KW-0812">Transmembrane</keyword>
<evidence type="ECO:0000313" key="2">
    <source>
        <dbReference type="EMBL" id="KKQ90213.1"/>
    </source>
</evidence>
<dbReference type="EMBL" id="LBVO01000011">
    <property type="protein sequence ID" value="KKQ90213.1"/>
    <property type="molecule type" value="Genomic_DNA"/>
</dbReference>
<keyword evidence="1" id="KW-1133">Transmembrane helix</keyword>
<sequence>MMLFIFLHLLIVVIALLLNSLTVYHFLKFRYEGDSSKIIVIILIMFIVTLTVLPFILFDYSSQQQSLLEQLIR</sequence>
<comment type="caution">
    <text evidence="2">The sequence shown here is derived from an EMBL/GenBank/DDBJ whole genome shotgun (WGS) entry which is preliminary data.</text>
</comment>
<keyword evidence="1" id="KW-0472">Membrane</keyword>
<accession>A0A0G0LEB8</accession>
<feature type="transmembrane region" description="Helical" evidence="1">
    <location>
        <begin position="38"/>
        <end position="58"/>
    </location>
</feature>
<dbReference type="AlphaFoldDB" id="A0A0G0LEB8"/>
<evidence type="ECO:0000313" key="3">
    <source>
        <dbReference type="Proteomes" id="UP000033934"/>
    </source>
</evidence>
<proteinExistence type="predicted"/>
<dbReference type="Proteomes" id="UP000033934">
    <property type="component" value="Unassembled WGS sequence"/>
</dbReference>
<name>A0A0G0LEB8_9BACT</name>
<evidence type="ECO:0000256" key="1">
    <source>
        <dbReference type="SAM" id="Phobius"/>
    </source>
</evidence>
<organism evidence="2 3">
    <name type="scientific">Berkelbacteria bacterium GW2011_GWA2_38_9</name>
    <dbReference type="NCBI Taxonomy" id="1618334"/>
    <lineage>
        <taxon>Bacteria</taxon>
        <taxon>Candidatus Berkelbacteria</taxon>
    </lineage>
</organism>
<gene>
    <name evidence="2" type="ORF">UT11_C0011G0010</name>
</gene>